<accession>A0A644Z2G4</accession>
<name>A0A644Z2G4_9ZZZZ</name>
<dbReference type="Pfam" id="PF14359">
    <property type="entry name" value="DUF4406"/>
    <property type="match status" value="1"/>
</dbReference>
<gene>
    <name evidence="1" type="ORF">SDC9_81326</name>
</gene>
<reference evidence="1" key="1">
    <citation type="submission" date="2019-08" db="EMBL/GenBank/DDBJ databases">
        <authorList>
            <person name="Kucharzyk K."/>
            <person name="Murdoch R.W."/>
            <person name="Higgins S."/>
            <person name="Loffler F."/>
        </authorList>
    </citation>
    <scope>NUCLEOTIDE SEQUENCE</scope>
</reference>
<comment type="caution">
    <text evidence="1">The sequence shown here is derived from an EMBL/GenBank/DDBJ whole genome shotgun (WGS) entry which is preliminary data.</text>
</comment>
<protein>
    <recommendedName>
        <fullName evidence="2">DUF4406 domain-containing protein</fullName>
    </recommendedName>
</protein>
<evidence type="ECO:0000313" key="1">
    <source>
        <dbReference type="EMBL" id="MPM34739.1"/>
    </source>
</evidence>
<dbReference type="InterPro" id="IPR025518">
    <property type="entry name" value="DUF4406"/>
</dbReference>
<proteinExistence type="predicted"/>
<evidence type="ECO:0008006" key="2">
    <source>
        <dbReference type="Google" id="ProtNLM"/>
    </source>
</evidence>
<dbReference type="EMBL" id="VSSQ01007064">
    <property type="protein sequence ID" value="MPM34739.1"/>
    <property type="molecule type" value="Genomic_DNA"/>
</dbReference>
<dbReference type="SUPFAM" id="SSF52309">
    <property type="entry name" value="N-(deoxy)ribosyltransferase-like"/>
    <property type="match status" value="1"/>
</dbReference>
<sequence length="106" mass="12367">MISEHEVLYLSGAITSDPHYREKFADAQMVLDELGYIVINPCILPANLTYEQYMKIDLCFVETADVICMQPDWKKSPGAKIERYHAEEEKKRIILYEGLDTARPRW</sequence>
<dbReference type="Gene3D" id="3.40.50.450">
    <property type="match status" value="1"/>
</dbReference>
<organism evidence="1">
    <name type="scientific">bioreactor metagenome</name>
    <dbReference type="NCBI Taxonomy" id="1076179"/>
    <lineage>
        <taxon>unclassified sequences</taxon>
        <taxon>metagenomes</taxon>
        <taxon>ecological metagenomes</taxon>
    </lineage>
</organism>
<dbReference type="AlphaFoldDB" id="A0A644Z2G4"/>